<reference evidence="15 16" key="1">
    <citation type="journal article" date="2013" name="Genome Announc.">
        <title>Draft Genome Sequence of Sphingobium ummariense Strain RL-3, a Hexachlorocyclohexane-Degrading Bacterium.</title>
        <authorList>
            <person name="Kohli P."/>
            <person name="Dua A."/>
            <person name="Sangwan N."/>
            <person name="Oldach P."/>
            <person name="Khurana J.P."/>
            <person name="Lal R."/>
        </authorList>
    </citation>
    <scope>NUCLEOTIDE SEQUENCE [LARGE SCALE GENOMIC DNA]</scope>
    <source>
        <strain evidence="15 16">RL-3</strain>
    </source>
</reference>
<dbReference type="Gene3D" id="3.10.310.40">
    <property type="match status" value="1"/>
</dbReference>
<feature type="binding site" evidence="12">
    <location>
        <position position="580"/>
    </location>
    <ligand>
        <name>Zn(2+)</name>
        <dbReference type="ChEBI" id="CHEBI:29105"/>
    </ligand>
</feature>
<feature type="binding site" evidence="12">
    <location>
        <position position="687"/>
    </location>
    <ligand>
        <name>Zn(2+)</name>
        <dbReference type="ChEBI" id="CHEBI:29105"/>
    </ligand>
</feature>
<dbReference type="FunFam" id="3.30.930.10:FF:000004">
    <property type="entry name" value="Alanine--tRNA ligase"/>
    <property type="match status" value="1"/>
</dbReference>
<dbReference type="PANTHER" id="PTHR11777:SF9">
    <property type="entry name" value="ALANINE--TRNA LIGASE, CYTOPLASMIC"/>
    <property type="match status" value="1"/>
</dbReference>
<dbReference type="CDD" id="cd00673">
    <property type="entry name" value="AlaRS_core"/>
    <property type="match status" value="1"/>
</dbReference>
<dbReference type="NCBIfam" id="TIGR00344">
    <property type="entry name" value="alaS"/>
    <property type="match status" value="1"/>
</dbReference>
<feature type="region of interest" description="Disordered" evidence="13">
    <location>
        <begin position="862"/>
        <end position="882"/>
    </location>
</feature>
<dbReference type="FunFam" id="3.10.310.40:FF:000001">
    <property type="entry name" value="Alanine--tRNA ligase"/>
    <property type="match status" value="1"/>
</dbReference>
<dbReference type="GO" id="GO:0008270">
    <property type="term" value="F:zinc ion binding"/>
    <property type="evidence" value="ECO:0007669"/>
    <property type="project" value="UniProtKB-UniRule"/>
</dbReference>
<keyword evidence="11 12" id="KW-0030">Aminoacyl-tRNA synthetase</keyword>
<evidence type="ECO:0000313" key="15">
    <source>
        <dbReference type="EMBL" id="EQB32178.1"/>
    </source>
</evidence>
<dbReference type="FunFam" id="3.30.54.20:FF:000001">
    <property type="entry name" value="Alanine--tRNA ligase"/>
    <property type="match status" value="1"/>
</dbReference>
<dbReference type="STRING" id="1346791.M529_10270"/>
<keyword evidence="6 12" id="KW-0547">Nucleotide-binding</keyword>
<comment type="domain">
    <text evidence="12">Consists of three domains; the N-terminal catalytic domain, the editing domain and the C-terminal C-Ala domain. The editing domain removes incorrectly charged amino acids, while the C-Ala domain, along with tRNA(Ala), serves as a bridge to cooperatively bring together the editing and aminoacylation centers thus stimulating deacylation of misacylated tRNAs.</text>
</comment>
<evidence type="ECO:0000256" key="9">
    <source>
        <dbReference type="ARBA" id="ARBA00022884"/>
    </source>
</evidence>
<evidence type="ECO:0000256" key="1">
    <source>
        <dbReference type="ARBA" id="ARBA00004496"/>
    </source>
</evidence>
<dbReference type="Pfam" id="PF02272">
    <property type="entry name" value="DHHA1"/>
    <property type="match status" value="1"/>
</dbReference>
<dbReference type="AlphaFoldDB" id="T0KFM4"/>
<dbReference type="InterPro" id="IPR023033">
    <property type="entry name" value="Ala_tRNA_ligase_euk/bac"/>
</dbReference>
<dbReference type="Proteomes" id="UP000015523">
    <property type="component" value="Unassembled WGS sequence"/>
</dbReference>
<comment type="similarity">
    <text evidence="2 12">Belongs to the class-II aminoacyl-tRNA synthetase family.</text>
</comment>
<comment type="catalytic activity">
    <reaction evidence="12">
        <text>tRNA(Ala) + L-alanine + ATP = L-alanyl-tRNA(Ala) + AMP + diphosphate</text>
        <dbReference type="Rhea" id="RHEA:12540"/>
        <dbReference type="Rhea" id="RHEA-COMP:9657"/>
        <dbReference type="Rhea" id="RHEA-COMP:9923"/>
        <dbReference type="ChEBI" id="CHEBI:30616"/>
        <dbReference type="ChEBI" id="CHEBI:33019"/>
        <dbReference type="ChEBI" id="CHEBI:57972"/>
        <dbReference type="ChEBI" id="CHEBI:78442"/>
        <dbReference type="ChEBI" id="CHEBI:78497"/>
        <dbReference type="ChEBI" id="CHEBI:456215"/>
        <dbReference type="EC" id="6.1.1.7"/>
    </reaction>
</comment>
<dbReference type="SUPFAM" id="SSF101353">
    <property type="entry name" value="Putative anticodon-binding domain of alanyl-tRNA synthetase (AlaRS)"/>
    <property type="match status" value="1"/>
</dbReference>
<comment type="caution">
    <text evidence="15">The sequence shown here is derived from an EMBL/GenBank/DDBJ whole genome shotgun (WGS) entry which is preliminary data.</text>
</comment>
<evidence type="ECO:0000256" key="10">
    <source>
        <dbReference type="ARBA" id="ARBA00022917"/>
    </source>
</evidence>
<evidence type="ECO:0000256" key="7">
    <source>
        <dbReference type="ARBA" id="ARBA00022833"/>
    </source>
</evidence>
<sequence>MRRSALAYIAAMTSTNDIRRSFLDYFGANGHTIVPSAPLVPHNDPTLMFVNAGMVPFKNVFTGLETRPYKTATSSQKSVRAGGKHNDLDNVGYTARHHTFFEMLGNFSFGDYFKEQAITHAWTLLTKEWGLPPEKLTATVYHTDDEAFDLWKKIAGLPEERIIRIPTKDNFWAMGDSGPCGPCSEIFYDHGDHIWGGPPGSSEEDGDRFVEIWNLVFMQYEQEANEIVSELPRPSIDTGMGLERIAAVLQGVHDNYDTDTFKALIAESGALTRTATDGEYKASHRVIADHLRSTSFLIADGVLPANEGRGYVLRRIMRRAMRHAHIIGAKEPLMYRLVSSLVSEMGGAYPELVRAQPLIEETLLREETRFRKTLENGLKLLDEATVGMAEGGTLPGETAFRLYDTYGFPYDLTEDALRGRGLSVDRAGFDSAMAEQKAAARAAWKGSGEKASDEIWFDIAEEVGNTEFIGYASTRGEGEVRAIVKDGARVDSASAGDEVVIITNQTPFYGESGGQMGDAGTITTQAGFAATVEDTSKPLGRLHAHKAKVESGSIKVGDTVSLAIDVDRRDRIRANHSATHLLHAALRKELGAHVTQKGSLVAPDRLRFDFSHPEALTHKQIAAVEADVNGQIRYNEAVNTRLMTPDDAIAAGAMALFGEKYGDEVRVLSMGRGGPLGEELHYSVELCGGTHVNATGDIALFKIISESAVSSGVRRIEALTGEAARLWLTERDDKLRQTAAALKTTPEDVPARIAALVEQSRRLERELAEAKKALALGGGGAAKAAGPEQVGSVSFIGQVIEGLDPKELRGIVDQNKATLGSGVSAVLAVVEGRASIAVGVTDDLTGTISAVDLVRAGVEALGGKGGGGRPDMAQGGGPDGDKAQAALDTVKAALVSVPAA</sequence>
<dbReference type="GO" id="GO:0004813">
    <property type="term" value="F:alanine-tRNA ligase activity"/>
    <property type="evidence" value="ECO:0007669"/>
    <property type="project" value="UniProtKB-UniRule"/>
</dbReference>
<dbReference type="SMART" id="SM00863">
    <property type="entry name" value="tRNA_SAD"/>
    <property type="match status" value="1"/>
</dbReference>
<evidence type="ECO:0000259" key="14">
    <source>
        <dbReference type="PROSITE" id="PS50860"/>
    </source>
</evidence>
<name>T0KFM4_9SPHN</name>
<keyword evidence="10 12" id="KW-0648">Protein biosynthesis</keyword>
<dbReference type="InterPro" id="IPR018164">
    <property type="entry name" value="Ala-tRNA-synth_IIc_N"/>
</dbReference>
<gene>
    <name evidence="12" type="primary">alaS</name>
    <name evidence="15" type="ORF">M529_10270</name>
</gene>
<dbReference type="HAMAP" id="MF_00036_B">
    <property type="entry name" value="Ala_tRNA_synth_B"/>
    <property type="match status" value="1"/>
</dbReference>
<feature type="compositionally biased region" description="Gly residues" evidence="13">
    <location>
        <begin position="862"/>
        <end position="878"/>
    </location>
</feature>
<dbReference type="GO" id="GO:0005524">
    <property type="term" value="F:ATP binding"/>
    <property type="evidence" value="ECO:0007669"/>
    <property type="project" value="UniProtKB-UniRule"/>
</dbReference>
<keyword evidence="7 12" id="KW-0862">Zinc</keyword>
<dbReference type="Pfam" id="PF07973">
    <property type="entry name" value="tRNA_SAD"/>
    <property type="match status" value="1"/>
</dbReference>
<keyword evidence="8 12" id="KW-0067">ATP-binding</keyword>
<dbReference type="Gene3D" id="6.10.250.550">
    <property type="match status" value="1"/>
</dbReference>
<evidence type="ECO:0000256" key="12">
    <source>
        <dbReference type="HAMAP-Rule" id="MF_00036"/>
    </source>
</evidence>
<dbReference type="InterPro" id="IPR045864">
    <property type="entry name" value="aa-tRNA-synth_II/BPL/LPL"/>
</dbReference>
<dbReference type="PRINTS" id="PR00980">
    <property type="entry name" value="TRNASYNTHALA"/>
</dbReference>
<keyword evidence="9 12" id="KW-0694">RNA-binding</keyword>
<dbReference type="Gene3D" id="3.30.54.20">
    <property type="match status" value="1"/>
</dbReference>
<dbReference type="SUPFAM" id="SSF55186">
    <property type="entry name" value="ThrRS/AlaRS common domain"/>
    <property type="match status" value="1"/>
</dbReference>
<proteinExistence type="inferred from homology"/>
<dbReference type="InterPro" id="IPR050058">
    <property type="entry name" value="Ala-tRNA_ligase"/>
</dbReference>
<dbReference type="PROSITE" id="PS50860">
    <property type="entry name" value="AA_TRNA_LIGASE_II_ALA"/>
    <property type="match status" value="1"/>
</dbReference>
<dbReference type="Pfam" id="PF01411">
    <property type="entry name" value="tRNA-synt_2c"/>
    <property type="match status" value="1"/>
</dbReference>
<keyword evidence="5 12" id="KW-0479">Metal-binding</keyword>
<dbReference type="EMBL" id="AUWY01000074">
    <property type="protein sequence ID" value="EQB32178.1"/>
    <property type="molecule type" value="Genomic_DNA"/>
</dbReference>
<dbReference type="InterPro" id="IPR009000">
    <property type="entry name" value="Transl_B-barrel_sf"/>
</dbReference>
<dbReference type="PANTHER" id="PTHR11777">
    <property type="entry name" value="ALANYL-TRNA SYNTHETASE"/>
    <property type="match status" value="1"/>
</dbReference>
<keyword evidence="16" id="KW-1185">Reference proteome</keyword>
<keyword evidence="4 12" id="KW-0436">Ligase</keyword>
<dbReference type="InterPro" id="IPR003156">
    <property type="entry name" value="DHHA1_dom"/>
</dbReference>
<dbReference type="EC" id="6.1.1.7" evidence="12"/>
<evidence type="ECO:0000256" key="4">
    <source>
        <dbReference type="ARBA" id="ARBA00022598"/>
    </source>
</evidence>
<feature type="domain" description="Alanyl-transfer RNA synthetases family profile" evidence="14">
    <location>
        <begin position="13"/>
        <end position="730"/>
    </location>
</feature>
<dbReference type="PATRIC" id="fig|1346791.3.peg.1973"/>
<dbReference type="Gene3D" id="3.30.930.10">
    <property type="entry name" value="Bira Bifunctional Protein, Domain 2"/>
    <property type="match status" value="1"/>
</dbReference>
<dbReference type="GO" id="GO:0045892">
    <property type="term" value="P:negative regulation of DNA-templated transcription"/>
    <property type="evidence" value="ECO:0007669"/>
    <property type="project" value="TreeGrafter"/>
</dbReference>
<dbReference type="eggNOG" id="COG0013">
    <property type="taxonomic scope" value="Bacteria"/>
</dbReference>
<dbReference type="Gene3D" id="3.30.980.10">
    <property type="entry name" value="Threonyl-trna Synthetase, Chain A, domain 2"/>
    <property type="match status" value="1"/>
</dbReference>
<dbReference type="InterPro" id="IPR002318">
    <property type="entry name" value="Ala-tRNA-lgiase_IIc"/>
</dbReference>
<dbReference type="SUPFAM" id="SSF55681">
    <property type="entry name" value="Class II aaRS and biotin synthetases"/>
    <property type="match status" value="1"/>
</dbReference>
<dbReference type="InterPro" id="IPR018163">
    <property type="entry name" value="Thr/Ala-tRNA-synth_IIc_edit"/>
</dbReference>
<evidence type="ECO:0000256" key="13">
    <source>
        <dbReference type="SAM" id="MobiDB-lite"/>
    </source>
</evidence>
<keyword evidence="3 12" id="KW-0820">tRNA-binding</keyword>
<dbReference type="GO" id="GO:0005829">
    <property type="term" value="C:cytosol"/>
    <property type="evidence" value="ECO:0007669"/>
    <property type="project" value="TreeGrafter"/>
</dbReference>
<feature type="binding site" evidence="12">
    <location>
        <position position="576"/>
    </location>
    <ligand>
        <name>Zn(2+)</name>
        <dbReference type="ChEBI" id="CHEBI:29105"/>
    </ligand>
</feature>
<comment type="subcellular location">
    <subcellularLocation>
        <location evidence="1 12">Cytoplasm</location>
    </subcellularLocation>
</comment>
<feature type="binding site" evidence="12">
    <location>
        <position position="691"/>
    </location>
    <ligand>
        <name>Zn(2+)</name>
        <dbReference type="ChEBI" id="CHEBI:29105"/>
    </ligand>
</feature>
<dbReference type="GO" id="GO:0002161">
    <property type="term" value="F:aminoacyl-tRNA deacylase activity"/>
    <property type="evidence" value="ECO:0007669"/>
    <property type="project" value="TreeGrafter"/>
</dbReference>
<accession>T0KFM4</accession>
<dbReference type="GO" id="GO:0006419">
    <property type="term" value="P:alanyl-tRNA aminoacylation"/>
    <property type="evidence" value="ECO:0007669"/>
    <property type="project" value="UniProtKB-UniRule"/>
</dbReference>
<dbReference type="GO" id="GO:0000049">
    <property type="term" value="F:tRNA binding"/>
    <property type="evidence" value="ECO:0007669"/>
    <property type="project" value="UniProtKB-KW"/>
</dbReference>
<evidence type="ECO:0000313" key="16">
    <source>
        <dbReference type="Proteomes" id="UP000015523"/>
    </source>
</evidence>
<dbReference type="FunFam" id="3.30.980.10:FF:000004">
    <property type="entry name" value="Alanine--tRNA ligase, cytoplasmic"/>
    <property type="match status" value="1"/>
</dbReference>
<evidence type="ECO:0000256" key="2">
    <source>
        <dbReference type="ARBA" id="ARBA00008226"/>
    </source>
</evidence>
<evidence type="ECO:0000256" key="6">
    <source>
        <dbReference type="ARBA" id="ARBA00022741"/>
    </source>
</evidence>
<dbReference type="InterPro" id="IPR018162">
    <property type="entry name" value="Ala-tRNA-ligase_IIc_anticod-bd"/>
</dbReference>
<comment type="function">
    <text evidence="12">Catalyzes the attachment of alanine to tRNA(Ala) in a two-step reaction: alanine is first activated by ATP to form Ala-AMP and then transferred to the acceptor end of tRNA(Ala). Also edits incorrectly charged Ser-tRNA(Ala) and Gly-tRNA(Ala) via its editing domain.</text>
</comment>
<evidence type="ECO:0000256" key="3">
    <source>
        <dbReference type="ARBA" id="ARBA00022555"/>
    </source>
</evidence>
<organism evidence="15 16">
    <name type="scientific">Sphingobium ummariense RL-3</name>
    <dbReference type="NCBI Taxonomy" id="1346791"/>
    <lineage>
        <taxon>Bacteria</taxon>
        <taxon>Pseudomonadati</taxon>
        <taxon>Pseudomonadota</taxon>
        <taxon>Alphaproteobacteria</taxon>
        <taxon>Sphingomonadales</taxon>
        <taxon>Sphingomonadaceae</taxon>
        <taxon>Sphingobium</taxon>
    </lineage>
</organism>
<protein>
    <recommendedName>
        <fullName evidence="12">Alanine--tRNA ligase</fullName>
        <ecNumber evidence="12">6.1.1.7</ecNumber>
    </recommendedName>
    <alternativeName>
        <fullName evidence="12">Alanyl-tRNA synthetase</fullName>
        <shortName evidence="12">AlaRS</shortName>
    </alternativeName>
</protein>
<dbReference type="InterPro" id="IPR018165">
    <property type="entry name" value="Ala-tRNA-synth_IIc_core"/>
</dbReference>
<evidence type="ECO:0000256" key="5">
    <source>
        <dbReference type="ARBA" id="ARBA00022723"/>
    </source>
</evidence>
<dbReference type="Gene3D" id="2.40.30.130">
    <property type="match status" value="1"/>
</dbReference>
<evidence type="ECO:0000256" key="11">
    <source>
        <dbReference type="ARBA" id="ARBA00023146"/>
    </source>
</evidence>
<dbReference type="FunFam" id="2.40.30.130:FF:000001">
    <property type="entry name" value="Alanine--tRNA ligase"/>
    <property type="match status" value="1"/>
</dbReference>
<comment type="cofactor">
    <cofactor evidence="12">
        <name>Zn(2+)</name>
        <dbReference type="ChEBI" id="CHEBI:29105"/>
    </cofactor>
    <text evidence="12">Binds 1 zinc ion per subunit.</text>
</comment>
<dbReference type="SUPFAM" id="SSF50447">
    <property type="entry name" value="Translation proteins"/>
    <property type="match status" value="1"/>
</dbReference>
<keyword evidence="12" id="KW-0963">Cytoplasm</keyword>
<evidence type="ECO:0000256" key="8">
    <source>
        <dbReference type="ARBA" id="ARBA00022840"/>
    </source>
</evidence>
<dbReference type="InterPro" id="IPR012947">
    <property type="entry name" value="tRNA_SAD"/>
</dbReference>